<organism evidence="2 3">
    <name type="scientific">Crepidotus variabilis</name>
    <dbReference type="NCBI Taxonomy" id="179855"/>
    <lineage>
        <taxon>Eukaryota</taxon>
        <taxon>Fungi</taxon>
        <taxon>Dikarya</taxon>
        <taxon>Basidiomycota</taxon>
        <taxon>Agaricomycotina</taxon>
        <taxon>Agaricomycetes</taxon>
        <taxon>Agaricomycetidae</taxon>
        <taxon>Agaricales</taxon>
        <taxon>Agaricineae</taxon>
        <taxon>Crepidotaceae</taxon>
        <taxon>Crepidotus</taxon>
    </lineage>
</organism>
<dbReference type="AlphaFoldDB" id="A0A9P6EVK7"/>
<accession>A0A9P6EVK7</accession>
<protein>
    <submittedName>
        <fullName evidence="2">Uncharacterized protein</fullName>
    </submittedName>
</protein>
<feature type="compositionally biased region" description="Low complexity" evidence="1">
    <location>
        <begin position="54"/>
        <end position="63"/>
    </location>
</feature>
<comment type="caution">
    <text evidence="2">The sequence shown here is derived from an EMBL/GenBank/DDBJ whole genome shotgun (WGS) entry which is preliminary data.</text>
</comment>
<sequence>MRLYSPATDMKQTPSFTNAHAEDIVRQTSSRDHLWEHSSRSALPHPSNSDDEASSCSESPPKSSEAYFIQFEGPDEHKPSVTSDNCVDEDVVTVNGKPATKYLCEEGDKSSERSRLFTGHPPRVRFRSRVRITSGISRHRSHNQSCSIAAQTQDYFSLPPSSTASSSPASSISVPLRTKADEEIGKPGWGTLGQRVSLLARGRYPRKSREERERERFAKGLQRRDSLGDRLYANERTPLLASPLRKVTHGSIESADNDSAQLQGQASYHEREVARIFGPWPERLYNHHWWWWKMEPIVCCWCLTDLDEECY</sequence>
<proteinExistence type="predicted"/>
<dbReference type="OrthoDB" id="3270420at2759"/>
<evidence type="ECO:0000256" key="1">
    <source>
        <dbReference type="SAM" id="MobiDB-lite"/>
    </source>
</evidence>
<gene>
    <name evidence="2" type="ORF">CPB83DRAFT_842355</name>
</gene>
<feature type="compositionally biased region" description="Basic and acidic residues" evidence="1">
    <location>
        <begin position="20"/>
        <end position="39"/>
    </location>
</feature>
<dbReference type="EMBL" id="MU157824">
    <property type="protein sequence ID" value="KAF9535797.1"/>
    <property type="molecule type" value="Genomic_DNA"/>
</dbReference>
<keyword evidence="3" id="KW-1185">Reference proteome</keyword>
<dbReference type="Proteomes" id="UP000807306">
    <property type="component" value="Unassembled WGS sequence"/>
</dbReference>
<reference evidence="2" key="1">
    <citation type="submission" date="2020-11" db="EMBL/GenBank/DDBJ databases">
        <authorList>
            <consortium name="DOE Joint Genome Institute"/>
            <person name="Ahrendt S."/>
            <person name="Riley R."/>
            <person name="Andreopoulos W."/>
            <person name="Labutti K."/>
            <person name="Pangilinan J."/>
            <person name="Ruiz-Duenas F.J."/>
            <person name="Barrasa J.M."/>
            <person name="Sanchez-Garcia M."/>
            <person name="Camarero S."/>
            <person name="Miyauchi S."/>
            <person name="Serrano A."/>
            <person name="Linde D."/>
            <person name="Babiker R."/>
            <person name="Drula E."/>
            <person name="Ayuso-Fernandez I."/>
            <person name="Pacheco R."/>
            <person name="Padilla G."/>
            <person name="Ferreira P."/>
            <person name="Barriuso J."/>
            <person name="Kellner H."/>
            <person name="Castanera R."/>
            <person name="Alfaro M."/>
            <person name="Ramirez L."/>
            <person name="Pisabarro A.G."/>
            <person name="Kuo A."/>
            <person name="Tritt A."/>
            <person name="Lipzen A."/>
            <person name="He G."/>
            <person name="Yan M."/>
            <person name="Ng V."/>
            <person name="Cullen D."/>
            <person name="Martin F."/>
            <person name="Rosso M.-N."/>
            <person name="Henrissat B."/>
            <person name="Hibbett D."/>
            <person name="Martinez A.T."/>
            <person name="Grigoriev I.V."/>
        </authorList>
    </citation>
    <scope>NUCLEOTIDE SEQUENCE</scope>
    <source>
        <strain evidence="2">CBS 506.95</strain>
    </source>
</reference>
<feature type="region of interest" description="Disordered" evidence="1">
    <location>
        <begin position="1"/>
        <end position="63"/>
    </location>
</feature>
<name>A0A9P6EVK7_9AGAR</name>
<evidence type="ECO:0000313" key="3">
    <source>
        <dbReference type="Proteomes" id="UP000807306"/>
    </source>
</evidence>
<evidence type="ECO:0000313" key="2">
    <source>
        <dbReference type="EMBL" id="KAF9535797.1"/>
    </source>
</evidence>